<dbReference type="AlphaFoldDB" id="A0A382G680"/>
<gene>
    <name evidence="2" type="ORF">METZ01_LOCUS223634</name>
</gene>
<dbReference type="PANTHER" id="PTHR30535:SF34">
    <property type="entry name" value="MOLYBDATE-BINDING PROTEIN MOLA"/>
    <property type="match status" value="1"/>
</dbReference>
<feature type="domain" description="Fe/B12 periplasmic-binding" evidence="1">
    <location>
        <begin position="82"/>
        <end position="256"/>
    </location>
</feature>
<dbReference type="PROSITE" id="PS51257">
    <property type="entry name" value="PROKAR_LIPOPROTEIN"/>
    <property type="match status" value="1"/>
</dbReference>
<evidence type="ECO:0000259" key="1">
    <source>
        <dbReference type="PROSITE" id="PS50983"/>
    </source>
</evidence>
<dbReference type="Gene3D" id="3.40.50.1980">
    <property type="entry name" value="Nitrogenase molybdenum iron protein domain"/>
    <property type="match status" value="2"/>
</dbReference>
<reference evidence="2" key="1">
    <citation type="submission" date="2018-05" db="EMBL/GenBank/DDBJ databases">
        <authorList>
            <person name="Lanie J.A."/>
            <person name="Ng W.-L."/>
            <person name="Kazmierczak K.M."/>
            <person name="Andrzejewski T.M."/>
            <person name="Davidsen T.M."/>
            <person name="Wayne K.J."/>
            <person name="Tettelin H."/>
            <person name="Glass J.I."/>
            <person name="Rusch D."/>
            <person name="Podicherti R."/>
            <person name="Tsui H.-C.T."/>
            <person name="Winkler M.E."/>
        </authorList>
    </citation>
    <scope>NUCLEOTIDE SEQUENCE</scope>
</reference>
<accession>A0A382G680</accession>
<sequence>MNSGRPKNRLPVLMLLVALIACYSTSLISCYAADSTVGNSNSAGASINEVQVIGIVDPTNSGWPRTVNVHNGQIRIDEKPQRIITASIGHDEVTYSLVPFDRLIAVGAVSKDPIYSNVSDIVGDVTIISREPEVLIAENPDIIVTSIYFDAKQIGVLGELGIPVLQTELMSDPEGQVQNILLMGYIYGEEERAQKLAIEVESRYAELEKVVSRVPDGKRPLVLAIASFSNQFYGAGQGSTEGGIIEVAGGVNTATL</sequence>
<protein>
    <recommendedName>
        <fullName evidence="1">Fe/B12 periplasmic-binding domain-containing protein</fullName>
    </recommendedName>
</protein>
<dbReference type="EMBL" id="UINC01053805">
    <property type="protein sequence ID" value="SVB70780.1"/>
    <property type="molecule type" value="Genomic_DNA"/>
</dbReference>
<evidence type="ECO:0000313" key="2">
    <source>
        <dbReference type="EMBL" id="SVB70780.1"/>
    </source>
</evidence>
<name>A0A382G680_9ZZZZ</name>
<dbReference type="PROSITE" id="PS50983">
    <property type="entry name" value="FE_B12_PBP"/>
    <property type="match status" value="1"/>
</dbReference>
<feature type="non-terminal residue" evidence="2">
    <location>
        <position position="256"/>
    </location>
</feature>
<proteinExistence type="predicted"/>
<organism evidence="2">
    <name type="scientific">marine metagenome</name>
    <dbReference type="NCBI Taxonomy" id="408172"/>
    <lineage>
        <taxon>unclassified sequences</taxon>
        <taxon>metagenomes</taxon>
        <taxon>ecological metagenomes</taxon>
    </lineage>
</organism>
<dbReference type="InterPro" id="IPR002491">
    <property type="entry name" value="ABC_transptr_periplasmic_BD"/>
</dbReference>
<dbReference type="Pfam" id="PF01497">
    <property type="entry name" value="Peripla_BP_2"/>
    <property type="match status" value="1"/>
</dbReference>
<dbReference type="SUPFAM" id="SSF53807">
    <property type="entry name" value="Helical backbone' metal receptor"/>
    <property type="match status" value="1"/>
</dbReference>
<dbReference type="InterPro" id="IPR050902">
    <property type="entry name" value="ABC_Transporter_SBP"/>
</dbReference>
<dbReference type="GO" id="GO:0071281">
    <property type="term" value="P:cellular response to iron ion"/>
    <property type="evidence" value="ECO:0007669"/>
    <property type="project" value="TreeGrafter"/>
</dbReference>
<dbReference type="PANTHER" id="PTHR30535">
    <property type="entry name" value="VITAMIN B12-BINDING PROTEIN"/>
    <property type="match status" value="1"/>
</dbReference>